<gene>
    <name evidence="1" type="ORF">BB561_005320</name>
</gene>
<keyword evidence="2" id="KW-1185">Reference proteome</keyword>
<reference evidence="1 2" key="1">
    <citation type="journal article" date="2018" name="MBio">
        <title>Comparative Genomics Reveals the Core Gene Toolbox for the Fungus-Insect Symbiosis.</title>
        <authorList>
            <person name="Wang Y."/>
            <person name="Stata M."/>
            <person name="Wang W."/>
            <person name="Stajich J.E."/>
            <person name="White M.M."/>
            <person name="Moncalvo J.M."/>
        </authorList>
    </citation>
    <scope>NUCLEOTIDE SEQUENCE [LARGE SCALE GENOMIC DNA]</scope>
    <source>
        <strain evidence="1 2">SWE-8-4</strain>
    </source>
</reference>
<accession>A0A2T9YAX6</accession>
<dbReference type="Proteomes" id="UP000245383">
    <property type="component" value="Unassembled WGS sequence"/>
</dbReference>
<dbReference type="OrthoDB" id="5725933at2759"/>
<comment type="caution">
    <text evidence="1">The sequence shown here is derived from an EMBL/GenBank/DDBJ whole genome shotgun (WGS) entry which is preliminary data.</text>
</comment>
<dbReference type="STRING" id="133385.A0A2T9YAX6"/>
<sequence>MRDEQVGIDVGENKPINRPAYKMSPEELKELKIDNRGAKHKHRIHGNRLKLAKVQDQNDKTWKYPKSVMRGRINS</sequence>
<dbReference type="EMBL" id="MBFR01000310">
    <property type="protein sequence ID" value="PVU89496.1"/>
    <property type="molecule type" value="Genomic_DNA"/>
</dbReference>
<protein>
    <submittedName>
        <fullName evidence="1">Uncharacterized protein</fullName>
    </submittedName>
</protein>
<proteinExistence type="predicted"/>
<organism evidence="1 2">
    <name type="scientific">Smittium simulii</name>
    <dbReference type="NCBI Taxonomy" id="133385"/>
    <lineage>
        <taxon>Eukaryota</taxon>
        <taxon>Fungi</taxon>
        <taxon>Fungi incertae sedis</taxon>
        <taxon>Zoopagomycota</taxon>
        <taxon>Kickxellomycotina</taxon>
        <taxon>Harpellomycetes</taxon>
        <taxon>Harpellales</taxon>
        <taxon>Legeriomycetaceae</taxon>
        <taxon>Smittium</taxon>
    </lineage>
</organism>
<name>A0A2T9YAX6_9FUNG</name>
<evidence type="ECO:0000313" key="2">
    <source>
        <dbReference type="Proteomes" id="UP000245383"/>
    </source>
</evidence>
<evidence type="ECO:0000313" key="1">
    <source>
        <dbReference type="EMBL" id="PVU89496.1"/>
    </source>
</evidence>
<dbReference type="AlphaFoldDB" id="A0A2T9YAX6"/>